<reference evidence="1" key="2">
    <citation type="journal article" date="2016" name="Front. Microbiol.">
        <title>The Regulatory Protein RosR Affects Rhizobium leguminosarum bv. trifolii Protein Profiles, Cell Surface Properties, and Symbiosis with Clover.</title>
        <authorList>
            <person name="Rachwal K."/>
            <person name="Boguszewska A."/>
            <person name="Kopcinska J."/>
            <person name="Karas M."/>
            <person name="Tchorzewski M."/>
            <person name="Janczarek M."/>
        </authorList>
    </citation>
    <scope>NUCLEOTIDE SEQUENCE</scope>
    <source>
        <strain evidence="1">Rt24.2</strain>
    </source>
</reference>
<dbReference type="SUPFAM" id="SSF53335">
    <property type="entry name" value="S-adenosyl-L-methionine-dependent methyltransferases"/>
    <property type="match status" value="1"/>
</dbReference>
<name>A0A1B8RK18_RHILT</name>
<dbReference type="Pfam" id="PF13578">
    <property type="entry name" value="Methyltransf_24"/>
    <property type="match status" value="1"/>
</dbReference>
<dbReference type="AlphaFoldDB" id="A0A1B8RK18"/>
<proteinExistence type="predicted"/>
<organism evidence="1">
    <name type="scientific">Rhizobium leguminosarum bv. trifolii</name>
    <dbReference type="NCBI Taxonomy" id="386"/>
    <lineage>
        <taxon>Bacteria</taxon>
        <taxon>Pseudomonadati</taxon>
        <taxon>Pseudomonadota</taxon>
        <taxon>Alphaproteobacteria</taxon>
        <taxon>Hyphomicrobiales</taxon>
        <taxon>Rhizobiaceae</taxon>
        <taxon>Rhizobium/Agrobacterium group</taxon>
        <taxon>Rhizobium</taxon>
    </lineage>
</organism>
<evidence type="ECO:0008006" key="2">
    <source>
        <dbReference type="Google" id="ProtNLM"/>
    </source>
</evidence>
<protein>
    <recommendedName>
        <fullName evidence="2">Class I SAM-dependent methyltransferase</fullName>
    </recommendedName>
</protein>
<accession>A0A1B8RK18</accession>
<dbReference type="Gene3D" id="3.40.50.150">
    <property type="entry name" value="Vaccinia Virus protein VP39"/>
    <property type="match status" value="1"/>
</dbReference>
<sequence>MDGAMDSLKTLMTDPATRARVDNEWDKLETDFAAAYAAMPVKYMSRTELSFHSYVKLLGFLSIDVASLEGDIVEIGVWKGKSLAFMQRLSSPSTKLVGIDPFELPGQLQEVDYFRNVLYRTCILVRGYSQNAVERTLQASQRFKILHIDGGHASENVWADFLLYERFVVPGGYIVFDDYGDFAHSPEVGPAVDRIRATGLFESYDILGQLPEYESSYVLRKRKGE</sequence>
<dbReference type="InterPro" id="IPR029063">
    <property type="entry name" value="SAM-dependent_MTases_sf"/>
</dbReference>
<dbReference type="EMBL" id="KX485461">
    <property type="protein sequence ID" value="AOO87825.1"/>
    <property type="molecule type" value="Genomic_DNA"/>
</dbReference>
<evidence type="ECO:0000313" key="1">
    <source>
        <dbReference type="EMBL" id="AOO87825.1"/>
    </source>
</evidence>
<reference evidence="1" key="1">
    <citation type="journal article" date="2015" name="BMC Genomics">
        <title>Transcriptome profiling of a Rhizobium leguminosarum bv. trifolii rosR mutant reveals the role of the transcriptional regulator RosR in motility, synthesis of cell-surface components, and other cellular processes.</title>
        <authorList>
            <person name="Rachwal K."/>
            <person name="Matczynska E."/>
            <person name="Janczarek M."/>
        </authorList>
    </citation>
    <scope>NUCLEOTIDE SEQUENCE</scope>
    <source>
        <strain evidence="1">Rt24.2</strain>
    </source>
</reference>